<dbReference type="Pfam" id="PF09972">
    <property type="entry name" value="DUF2207"/>
    <property type="match status" value="1"/>
</dbReference>
<dbReference type="InterPro" id="IPR018702">
    <property type="entry name" value="DUF2207"/>
</dbReference>
<evidence type="ECO:0000256" key="1">
    <source>
        <dbReference type="SAM" id="Phobius"/>
    </source>
</evidence>
<keyword evidence="1" id="KW-1133">Transmembrane helix</keyword>
<keyword evidence="1" id="KW-0472">Membrane</keyword>
<sequence>MIRKLYLVIPLFLLLCITGASQALAAPTQKEYTAELYNSTINVQKNNTLIVTEAVTFHFTGGDFSFVNREIPTDQTDNLSIVSASVDDKTMSQGTDNGQYEVDNSSNPVKLTWHFKAQSDTSHTYRLTYRVQGVIQKTQQADLLDWYALPKSYSYPIQATTITVNYADPAQLLTTPTLIQGDAVLKQPATPGSVVYEGKNIAPDSPMEIGLQFKPGSLIQAPPAWQARQQETDTYSPVGWLGALGIGILVSLVAFFYKRGRQPKLVKPSIERHILSEPPYGLKPGIAGTLINLSRHEEAGFKQALGTLFDLANQGVVTIVENERSAEQEEQSKEDLNVELVNMPTQPALHEAGLLSTFFRNDQQDPTSVPFSTLEALYQMHAPQFSSPVRQELKDYGFLANSYQPLRKTLGFLAVLLLVLGVFGTIIGLFIASSLHMWPLGLLPLGLLVAGIVILIMRSSGRYYSEQGQQAIAECRAFNKYLNSLIHDEEFKASSMDHKQSIFVRYLPYATSFGWGQTWIESFQQMGITVFPSWFMARKPQYNDDEDVQYYQPLSPMIVMVHTPPPVSNYGAGSSADFGGSSFGGGGFGGGSGGAGGGSSSAG</sequence>
<keyword evidence="2" id="KW-0732">Signal</keyword>
<dbReference type="AlphaFoldDB" id="A0A402B2U7"/>
<keyword evidence="6" id="KW-1185">Reference proteome</keyword>
<evidence type="ECO:0008006" key="7">
    <source>
        <dbReference type="Google" id="ProtNLM"/>
    </source>
</evidence>
<dbReference type="OrthoDB" id="152184at2"/>
<feature type="transmembrane region" description="Helical" evidence="1">
    <location>
        <begin position="238"/>
        <end position="257"/>
    </location>
</feature>
<dbReference type="InterPro" id="IPR048389">
    <property type="entry name" value="YciQ-like_C"/>
</dbReference>
<name>A0A402B2U7_9CHLR</name>
<accession>A0A402B2U7</accession>
<dbReference type="EMBL" id="BIFT01000001">
    <property type="protein sequence ID" value="GCE25669.1"/>
    <property type="molecule type" value="Genomic_DNA"/>
</dbReference>
<feature type="domain" description="Predicted membrane protein YciQ-like C-terminal" evidence="4">
    <location>
        <begin position="277"/>
        <end position="523"/>
    </location>
</feature>
<dbReference type="RefSeq" id="WP_126626222.1">
    <property type="nucleotide sequence ID" value="NZ_BIFT01000001.1"/>
</dbReference>
<evidence type="ECO:0000256" key="2">
    <source>
        <dbReference type="SAM" id="SignalP"/>
    </source>
</evidence>
<evidence type="ECO:0000259" key="3">
    <source>
        <dbReference type="Pfam" id="PF09972"/>
    </source>
</evidence>
<feature type="transmembrane region" description="Helical" evidence="1">
    <location>
        <begin position="410"/>
        <end position="431"/>
    </location>
</feature>
<organism evidence="5 6">
    <name type="scientific">Dictyobacter alpinus</name>
    <dbReference type="NCBI Taxonomy" id="2014873"/>
    <lineage>
        <taxon>Bacteria</taxon>
        <taxon>Bacillati</taxon>
        <taxon>Chloroflexota</taxon>
        <taxon>Ktedonobacteria</taxon>
        <taxon>Ktedonobacterales</taxon>
        <taxon>Dictyobacteraceae</taxon>
        <taxon>Dictyobacter</taxon>
    </lineage>
</organism>
<dbReference type="Proteomes" id="UP000287171">
    <property type="component" value="Unassembled WGS sequence"/>
</dbReference>
<comment type="caution">
    <text evidence="5">The sequence shown here is derived from an EMBL/GenBank/DDBJ whole genome shotgun (WGS) entry which is preliminary data.</text>
</comment>
<reference evidence="6" key="1">
    <citation type="submission" date="2018-12" db="EMBL/GenBank/DDBJ databases">
        <title>Tengunoibacter tsumagoiensis gen. nov., sp. nov., Dictyobacter kobayashii sp. nov., D. alpinus sp. nov., and D. joshuensis sp. nov. and description of Dictyobacteraceae fam. nov. within the order Ktedonobacterales isolated from Tengu-no-mugimeshi.</title>
        <authorList>
            <person name="Wang C.M."/>
            <person name="Zheng Y."/>
            <person name="Sakai Y."/>
            <person name="Toyoda A."/>
            <person name="Minakuchi Y."/>
            <person name="Abe K."/>
            <person name="Yokota A."/>
            <person name="Yabe S."/>
        </authorList>
    </citation>
    <scope>NUCLEOTIDE SEQUENCE [LARGE SCALE GENOMIC DNA]</scope>
    <source>
        <strain evidence="6">Uno16</strain>
    </source>
</reference>
<gene>
    <name evidence="5" type="ORF">KDA_11530</name>
</gene>
<proteinExistence type="predicted"/>
<evidence type="ECO:0000259" key="4">
    <source>
        <dbReference type="Pfam" id="PF20990"/>
    </source>
</evidence>
<keyword evidence="1" id="KW-0812">Transmembrane</keyword>
<feature type="transmembrane region" description="Helical" evidence="1">
    <location>
        <begin position="437"/>
        <end position="457"/>
    </location>
</feature>
<evidence type="ECO:0000313" key="5">
    <source>
        <dbReference type="EMBL" id="GCE25669.1"/>
    </source>
</evidence>
<feature type="domain" description="DUF2207" evidence="3">
    <location>
        <begin position="35"/>
        <end position="213"/>
    </location>
</feature>
<protein>
    <recommendedName>
        <fullName evidence="7">DUF2207 domain-containing protein</fullName>
    </recommendedName>
</protein>
<evidence type="ECO:0000313" key="6">
    <source>
        <dbReference type="Proteomes" id="UP000287171"/>
    </source>
</evidence>
<feature type="chain" id="PRO_5019030535" description="DUF2207 domain-containing protein" evidence="2">
    <location>
        <begin position="26"/>
        <end position="603"/>
    </location>
</feature>
<dbReference type="Pfam" id="PF20990">
    <property type="entry name" value="DUF2207_C"/>
    <property type="match status" value="1"/>
</dbReference>
<feature type="signal peptide" evidence="2">
    <location>
        <begin position="1"/>
        <end position="25"/>
    </location>
</feature>